<dbReference type="PANTHER" id="PTHR31618:SF1">
    <property type="entry name" value="EF-HAND DOMAIN-CONTAINING PROTEIN"/>
    <property type="match status" value="1"/>
</dbReference>
<gene>
    <name evidence="6" type="ORF">SEMRO_459_G147240.1</name>
</gene>
<dbReference type="PANTHER" id="PTHR31618">
    <property type="entry name" value="MECHANOSENSITIVE ION CHANNEL PROTEIN 5"/>
    <property type="match status" value="1"/>
</dbReference>
<dbReference type="InterPro" id="IPR023408">
    <property type="entry name" value="MscS_beta-dom_sf"/>
</dbReference>
<feature type="transmembrane region" description="Helical" evidence="4">
    <location>
        <begin position="1057"/>
        <end position="1076"/>
    </location>
</feature>
<evidence type="ECO:0000259" key="5">
    <source>
        <dbReference type="Pfam" id="PF00924"/>
    </source>
</evidence>
<feature type="region of interest" description="Disordered" evidence="3">
    <location>
        <begin position="1"/>
        <end position="31"/>
    </location>
</feature>
<keyword evidence="4" id="KW-0472">Membrane</keyword>
<dbReference type="SUPFAM" id="SSF47473">
    <property type="entry name" value="EF-hand"/>
    <property type="match status" value="1"/>
</dbReference>
<dbReference type="GO" id="GO:0008381">
    <property type="term" value="F:mechanosensitive monoatomic ion channel activity"/>
    <property type="evidence" value="ECO:0007669"/>
    <property type="project" value="TreeGrafter"/>
</dbReference>
<dbReference type="EMBL" id="CAICTM010000458">
    <property type="protein sequence ID" value="CAB9510911.1"/>
    <property type="molecule type" value="Genomic_DNA"/>
</dbReference>
<dbReference type="InterPro" id="IPR011992">
    <property type="entry name" value="EF-hand-dom_pair"/>
</dbReference>
<feature type="region of interest" description="Disordered" evidence="3">
    <location>
        <begin position="555"/>
        <end position="574"/>
    </location>
</feature>
<feature type="compositionally biased region" description="Basic and acidic residues" evidence="3">
    <location>
        <begin position="343"/>
        <end position="352"/>
    </location>
</feature>
<sequence>MTDRFLSLDKTSEKKESESSPLAIPTPGQLLHDADENDNLLIVVDTTGSMATNSHPTIPPQIQLQENATETVRHRNHRPDKEPPLRRVWSGSNNTCSSSELMGLSLADNRNNSTTSTLQDLFRAPEPPDASTETGLVDFRAALLAEQQQQDEILREQQRRFEQELHHKESQGGNHAFSGSSVEKTTKSPSNVLPPLSPSRSPSPLPPMHRNTSNTESRHTSTVLDRNNQDSPNDQPNTSPAHRHNRTVSWSVQNLEQVIPVPEIAAPSASAMRRKRLSSLSGSLRNILADVTPFESEAETNILRAVDDMGMQQQREDGEASRQSSFFSNLPLDFTLLLPSASRETHRQDPPRRRSTHHRAKLSELSIGNMSSSPPTEARAQTPKRPNKRTRKTHHRHTQSVEETLFGLTAQLSKLDGDAMKNMKQEDLDEEFLEQRTSKLKKGHERAISSAERFAEAAHFLVNNAMRGSTQHGRHRHQSVSTLPPISDIESPAAQPPENNHPDASNDSASRHEEQGTTHESKASFASAETSHKSKHPYQAMQEDASDEAIITANGQEQHEEKIPKKGSKKHQKHSLHYHKDLLAEGIREDWETFNEFLSPRTKSMWAYCKTVLLFVILPSTGLASIFHYVLANPKSLNYDEATEAEEHEDPTKASVSWWILFIAVRQVITLSLALATHSFCIDYIVLGSRFSLRFLGPVATLLLVQSKGWPFTGIMWALYDMILLAGSSRFVNHWCYWQNVISMFNENNPSGNIPNSSAYLTLLRLSVAVGGLVAVKRLLVGLFLGRQTFIHHGEEVAKIMGSMVLLGEAATLSRLPLPRRSSNVDDATTSTPEWKHNLNLSELLQDEVSSGGASPMPNVAIPNLDDNGNVSRPGNASAEDADGSIPKSVRLSVGGGKSEYTASERQMIIDLLERWEEPELVNRETSTKVTMSAVLQFRRALAHLKRHYPFSPAFGPCATRELCLESAQTVFDRLLLRDIEEDGALNFDVLAVVANVNGEMDEEKLKDLIRLFRPDRDGRLSRFAFVKSVDDVYKKLRLLQANIHNSSQIDNAIEHVINVGFYFVLGCCVLAVFGLDPLQLFFSLSSFVIAFAFVIGAAASKYFEGVLLILVQRPYGVGDRIHVANSQDESSFDGSSGWIVEKINLFSTTVCYGTTNERATVSNGTLASSRIINAARSPNAVLYVNLKFGIDVPYQKIEIFQSAVEVFVKARPREWLGFLGFRASSISVDRGFIEYKVVVQHREAWQSVISILTSKAKLTSYCLEVAKKLQMRYVSPPLPVDLNVFDAKQLPFTNLVESNSRDSIEKTA</sequence>
<feature type="compositionally biased region" description="Polar residues" evidence="3">
    <location>
        <begin position="171"/>
        <end position="183"/>
    </location>
</feature>
<feature type="compositionally biased region" description="Polar residues" evidence="3">
    <location>
        <begin position="210"/>
        <end position="240"/>
    </location>
</feature>
<dbReference type="InterPro" id="IPR016688">
    <property type="entry name" value="MscS-like_plants/fungi"/>
</dbReference>
<feature type="compositionally biased region" description="Pro residues" evidence="3">
    <location>
        <begin position="195"/>
        <end position="207"/>
    </location>
</feature>
<feature type="region of interest" description="Disordered" evidence="3">
    <location>
        <begin position="468"/>
        <end position="541"/>
    </location>
</feature>
<dbReference type="GO" id="GO:0005886">
    <property type="term" value="C:plasma membrane"/>
    <property type="evidence" value="ECO:0007669"/>
    <property type="project" value="TreeGrafter"/>
</dbReference>
<feature type="compositionally biased region" description="Basic and acidic residues" evidence="3">
    <location>
        <begin position="509"/>
        <end position="522"/>
    </location>
</feature>
<dbReference type="InterPro" id="IPR006685">
    <property type="entry name" value="MscS_channel_2nd"/>
</dbReference>
<evidence type="ECO:0000256" key="3">
    <source>
        <dbReference type="SAM" id="MobiDB-lite"/>
    </source>
</evidence>
<dbReference type="Proteomes" id="UP001153069">
    <property type="component" value="Unassembled WGS sequence"/>
</dbReference>
<feature type="compositionally biased region" description="Basic residues" evidence="3">
    <location>
        <begin position="385"/>
        <end position="398"/>
    </location>
</feature>
<keyword evidence="4" id="KW-1133">Transmembrane helix</keyword>
<evidence type="ECO:0000313" key="7">
    <source>
        <dbReference type="Proteomes" id="UP001153069"/>
    </source>
</evidence>
<comment type="subcellular location">
    <subcellularLocation>
        <location evidence="1">Membrane</location>
        <topology evidence="1">Multi-pass membrane protein</topology>
    </subcellularLocation>
</comment>
<feature type="region of interest" description="Disordered" evidence="3">
    <location>
        <begin position="864"/>
        <end position="897"/>
    </location>
</feature>
<evidence type="ECO:0000256" key="1">
    <source>
        <dbReference type="ARBA" id="ARBA00004141"/>
    </source>
</evidence>
<reference evidence="6" key="1">
    <citation type="submission" date="2020-06" db="EMBL/GenBank/DDBJ databases">
        <authorList>
            <consortium name="Plant Systems Biology data submission"/>
        </authorList>
    </citation>
    <scope>NUCLEOTIDE SEQUENCE</scope>
    <source>
        <strain evidence="6">D6</strain>
    </source>
</reference>
<protein>
    <submittedName>
        <fullName evidence="6">Mechanosensitive ion channel protein</fullName>
    </submittedName>
</protein>
<dbReference type="Pfam" id="PF00924">
    <property type="entry name" value="MS_channel_2nd"/>
    <property type="match status" value="1"/>
</dbReference>
<feature type="compositionally biased region" description="Basic and acidic residues" evidence="3">
    <location>
        <begin position="1"/>
        <end position="18"/>
    </location>
</feature>
<feature type="region of interest" description="Disordered" evidence="3">
    <location>
        <begin position="163"/>
        <end position="245"/>
    </location>
</feature>
<feature type="domain" description="Mechanosensitive ion channel MscS" evidence="5">
    <location>
        <begin position="1108"/>
        <end position="1176"/>
    </location>
</feature>
<dbReference type="GO" id="GO:0006820">
    <property type="term" value="P:monoatomic anion transport"/>
    <property type="evidence" value="ECO:0007669"/>
    <property type="project" value="TreeGrafter"/>
</dbReference>
<dbReference type="OrthoDB" id="544685at2759"/>
<feature type="transmembrane region" description="Helical" evidence="4">
    <location>
        <begin position="1082"/>
        <end position="1104"/>
    </location>
</feature>
<feature type="region of interest" description="Disordered" evidence="3">
    <location>
        <begin position="338"/>
        <end position="400"/>
    </location>
</feature>
<name>A0A9N8HE66_9STRA</name>
<evidence type="ECO:0000256" key="4">
    <source>
        <dbReference type="SAM" id="Phobius"/>
    </source>
</evidence>
<keyword evidence="7" id="KW-1185">Reference proteome</keyword>
<accession>A0A9N8HE66</accession>
<feature type="compositionally biased region" description="Polar residues" evidence="3">
    <location>
        <begin position="366"/>
        <end position="375"/>
    </location>
</feature>
<evidence type="ECO:0000256" key="2">
    <source>
        <dbReference type="ARBA" id="ARBA00008017"/>
    </source>
</evidence>
<comment type="similarity">
    <text evidence="2">Belongs to the MscS (TC 1.A.23) family.</text>
</comment>
<keyword evidence="4" id="KW-0812">Transmembrane</keyword>
<proteinExistence type="inferred from homology"/>
<feature type="compositionally biased region" description="Basic residues" evidence="3">
    <location>
        <begin position="565"/>
        <end position="574"/>
    </location>
</feature>
<comment type="caution">
    <text evidence="6">The sequence shown here is derived from an EMBL/GenBank/DDBJ whole genome shotgun (WGS) entry which is preliminary data.</text>
</comment>
<dbReference type="Gene3D" id="2.30.30.60">
    <property type="match status" value="1"/>
</dbReference>
<organism evidence="6 7">
    <name type="scientific">Seminavis robusta</name>
    <dbReference type="NCBI Taxonomy" id="568900"/>
    <lineage>
        <taxon>Eukaryota</taxon>
        <taxon>Sar</taxon>
        <taxon>Stramenopiles</taxon>
        <taxon>Ochrophyta</taxon>
        <taxon>Bacillariophyta</taxon>
        <taxon>Bacillariophyceae</taxon>
        <taxon>Bacillariophycidae</taxon>
        <taxon>Naviculales</taxon>
        <taxon>Naviculaceae</taxon>
        <taxon>Seminavis</taxon>
    </lineage>
</organism>
<feature type="region of interest" description="Disordered" evidence="3">
    <location>
        <begin position="72"/>
        <end position="92"/>
    </location>
</feature>
<evidence type="ECO:0000313" key="6">
    <source>
        <dbReference type="EMBL" id="CAB9510911.1"/>
    </source>
</evidence>